<evidence type="ECO:0000259" key="1">
    <source>
        <dbReference type="Pfam" id="PF01764"/>
    </source>
</evidence>
<keyword evidence="3" id="KW-1185">Reference proteome</keyword>
<comment type="caution">
    <text evidence="2">The sequence shown here is derived from an EMBL/GenBank/DDBJ whole genome shotgun (WGS) entry which is preliminary data.</text>
</comment>
<evidence type="ECO:0000313" key="2">
    <source>
        <dbReference type="EMBL" id="GLR25090.1"/>
    </source>
</evidence>
<dbReference type="Proteomes" id="UP001156664">
    <property type="component" value="Unassembled WGS sequence"/>
</dbReference>
<dbReference type="RefSeq" id="WP_284279396.1">
    <property type="nucleotide sequence ID" value="NZ_BSOJ01000004.1"/>
</dbReference>
<accession>A0ABQ5YMR4</accession>
<dbReference type="InterPro" id="IPR051218">
    <property type="entry name" value="Sec_MonoDiacylglyc_Lipase"/>
</dbReference>
<evidence type="ECO:0000313" key="3">
    <source>
        <dbReference type="Proteomes" id="UP001156664"/>
    </source>
</evidence>
<dbReference type="SUPFAM" id="SSF53474">
    <property type="entry name" value="alpha/beta-Hydrolases"/>
    <property type="match status" value="1"/>
</dbReference>
<dbReference type="InterPro" id="IPR029058">
    <property type="entry name" value="AB_hydrolase_fold"/>
</dbReference>
<dbReference type="PANTHER" id="PTHR45856">
    <property type="entry name" value="ALPHA/BETA-HYDROLASES SUPERFAMILY PROTEIN"/>
    <property type="match status" value="1"/>
</dbReference>
<sequence>MNRLLTPSEVHFFAQKVYTLDADFRKLQSTKPNASASSVRAQLGRLDQSVLTNPQFGNFSDFTVLSSTSGISNLQLMSGFGFIAQGTGPRTGEWILATRGTNVQENKYDLATDANIAVQSGPRGHTVHAGFNRTFKGYENQLIRYLVAQGVKRPSVIHCIGHSLGGALANLNAALLQMRGYNVALYTLGSPRVGYLSFAHDMTKCIPETQIRRIMNPADPVAMVPLFPFVHASRSQSELYVPVAHSGMIRVANHLLGDGYKPVASMSSWSQLKTAAQYDFDRSLMKKYLQAYGSKSSMSVLAMLTLEQKLLDLGDAAELAPFAVAQSFLSTYMTAFDRLNSFLPKVPYLQGRPLQAYNEVIHSLSQFLGRAKPSPNQSRPDVALLRGLLGHFNTEVGGMASLAIRKASAG</sequence>
<dbReference type="InterPro" id="IPR002921">
    <property type="entry name" value="Fungal_lipase-type"/>
</dbReference>
<protein>
    <submittedName>
        <fullName evidence="2">Lipase</fullName>
    </submittedName>
</protein>
<organism evidence="2 3">
    <name type="scientific">Limnobacter litoralis</name>
    <dbReference type="NCBI Taxonomy" id="481366"/>
    <lineage>
        <taxon>Bacteria</taxon>
        <taxon>Pseudomonadati</taxon>
        <taxon>Pseudomonadota</taxon>
        <taxon>Betaproteobacteria</taxon>
        <taxon>Burkholderiales</taxon>
        <taxon>Burkholderiaceae</taxon>
        <taxon>Limnobacter</taxon>
    </lineage>
</organism>
<dbReference type="PANTHER" id="PTHR45856:SF24">
    <property type="entry name" value="FUNGAL LIPASE-LIKE DOMAIN-CONTAINING PROTEIN"/>
    <property type="match status" value="1"/>
</dbReference>
<gene>
    <name evidence="2" type="ORF">GCM10007875_01770</name>
</gene>
<name>A0ABQ5YMR4_9BURK</name>
<dbReference type="Gene3D" id="3.40.50.1820">
    <property type="entry name" value="alpha/beta hydrolase"/>
    <property type="match status" value="1"/>
</dbReference>
<reference evidence="3" key="1">
    <citation type="journal article" date="2019" name="Int. J. Syst. Evol. Microbiol.">
        <title>The Global Catalogue of Microorganisms (GCM) 10K type strain sequencing project: providing services to taxonomists for standard genome sequencing and annotation.</title>
        <authorList>
            <consortium name="The Broad Institute Genomics Platform"/>
            <consortium name="The Broad Institute Genome Sequencing Center for Infectious Disease"/>
            <person name="Wu L."/>
            <person name="Ma J."/>
        </authorList>
    </citation>
    <scope>NUCLEOTIDE SEQUENCE [LARGE SCALE GENOMIC DNA]</scope>
    <source>
        <strain evidence="3">NBRC 105857</strain>
    </source>
</reference>
<dbReference type="Pfam" id="PF01764">
    <property type="entry name" value="Lipase_3"/>
    <property type="match status" value="1"/>
</dbReference>
<feature type="domain" description="Fungal lipase-type" evidence="1">
    <location>
        <begin position="96"/>
        <end position="226"/>
    </location>
</feature>
<dbReference type="EMBL" id="BSOJ01000004">
    <property type="protein sequence ID" value="GLR25090.1"/>
    <property type="molecule type" value="Genomic_DNA"/>
</dbReference>
<proteinExistence type="predicted"/>